<sequence length="402" mass="44954">MLKAYRLIGQLLTPFFLAKGIPKERKGELPKADIWIHAASVGEANVAASIISNFLRYHPEVKILLTLHTSTGIKKAKDLLEDFPVFISWAPFDTPSFVKKALLSVSPKVFAIVETELWPNLICEAHASGTKLLILNGRLSSRSFKKYKLIRPLLKELFFKFEHIAVIGPEEKERYLALGAPPEKVSIEGNAKYDLLWERHKKLDLKKIVSRLPQKPLFVFGSIRKGEEKIIGEVLSLLQKTLPKVHFILVPRHLTFIPGIKNELSQRGLSFRLYSKPVNDSLVTIVDEIGPLFGIYALSKAAFVGGSLCPKGGQNPFEPAVFKKPVLFGPYMENFSYEAKALVTAGGAQIVKTPDELAQAIKGFFTDEKLTQKTGEAAFESFKKFLGATTRYVSLLEEIFIK</sequence>
<dbReference type="GO" id="GO:0009245">
    <property type="term" value="P:lipid A biosynthetic process"/>
    <property type="evidence" value="ECO:0007669"/>
    <property type="project" value="TreeGrafter"/>
</dbReference>
<dbReference type="UniPathway" id="UPA00958"/>
<organism evidence="11 12">
    <name type="scientific">Thermodesulfatator indicus (strain DSM 15286 / JCM 11887 / CIR29812)</name>
    <dbReference type="NCBI Taxonomy" id="667014"/>
    <lineage>
        <taxon>Bacteria</taxon>
        <taxon>Pseudomonadati</taxon>
        <taxon>Thermodesulfobacteriota</taxon>
        <taxon>Thermodesulfobacteria</taxon>
        <taxon>Thermodesulfobacteriales</taxon>
        <taxon>Thermodesulfatatoraceae</taxon>
        <taxon>Thermodesulfatator</taxon>
    </lineage>
</organism>
<reference evidence="12" key="1">
    <citation type="submission" date="2011-04" db="EMBL/GenBank/DDBJ databases">
        <title>The complete genome of Thermodesulfatator indicus DSM 15286.</title>
        <authorList>
            <person name="Lucas S."/>
            <person name="Copeland A."/>
            <person name="Lapidus A."/>
            <person name="Bruce D."/>
            <person name="Goodwin L."/>
            <person name="Pitluck S."/>
            <person name="Peters L."/>
            <person name="Kyrpides N."/>
            <person name="Mavromatis K."/>
            <person name="Pagani I."/>
            <person name="Ivanova N."/>
            <person name="Saunders L."/>
            <person name="Detter J.C."/>
            <person name="Tapia R."/>
            <person name="Han C."/>
            <person name="Land M."/>
            <person name="Hauser L."/>
            <person name="Markowitz V."/>
            <person name="Cheng J.-F."/>
            <person name="Hugenholtz P."/>
            <person name="Woyke T."/>
            <person name="Wu D."/>
            <person name="Spring S."/>
            <person name="Schroeder M."/>
            <person name="Brambilla E."/>
            <person name="Klenk H.-P."/>
            <person name="Eisen J.A."/>
        </authorList>
    </citation>
    <scope>NUCLEOTIDE SEQUENCE [LARGE SCALE GENOMIC DNA]</scope>
    <source>
        <strain evidence="12">DSM 15286 / JCM 11887 / CIR29812</strain>
    </source>
</reference>
<dbReference type="Pfam" id="PF04413">
    <property type="entry name" value="Glycos_transf_N"/>
    <property type="match status" value="1"/>
</dbReference>
<dbReference type="GO" id="GO:0043842">
    <property type="term" value="F:Kdo transferase activity"/>
    <property type="evidence" value="ECO:0007669"/>
    <property type="project" value="UniProtKB-EC"/>
</dbReference>
<dbReference type="InterPro" id="IPR039901">
    <property type="entry name" value="Kdotransferase"/>
</dbReference>
<dbReference type="InterPro" id="IPR038107">
    <property type="entry name" value="Glycos_transf_N_sf"/>
</dbReference>
<evidence type="ECO:0000256" key="3">
    <source>
        <dbReference type="ARBA" id="ARBA00019077"/>
    </source>
</evidence>
<keyword evidence="4 9" id="KW-0808">Transferase</keyword>
<dbReference type="PANTHER" id="PTHR42755">
    <property type="entry name" value="3-DEOXY-MANNO-OCTULOSONATE CYTIDYLYLTRANSFERASE"/>
    <property type="match status" value="1"/>
</dbReference>
<comment type="subcellular location">
    <subcellularLocation>
        <location evidence="9">Cell membrane</location>
    </subcellularLocation>
</comment>
<dbReference type="EMBL" id="CP002683">
    <property type="protein sequence ID" value="AEH43968.1"/>
    <property type="molecule type" value="Genomic_DNA"/>
</dbReference>
<dbReference type="HOGENOM" id="CLU_036146_2_0_0"/>
<dbReference type="eggNOG" id="COG1519">
    <property type="taxonomic scope" value="Bacteria"/>
</dbReference>
<dbReference type="EC" id="2.4.99.12" evidence="2 9"/>
<evidence type="ECO:0000256" key="8">
    <source>
        <dbReference type="PIRSR" id="PIRSR639901-2"/>
    </source>
</evidence>
<accession>F8A8G2</accession>
<dbReference type="GO" id="GO:0005886">
    <property type="term" value="C:plasma membrane"/>
    <property type="evidence" value="ECO:0007669"/>
    <property type="project" value="UniProtKB-SubCell"/>
</dbReference>
<feature type="domain" description="3-deoxy-D-manno-octulosonic-acid transferase N-terminal" evidence="10">
    <location>
        <begin position="27"/>
        <end position="194"/>
    </location>
</feature>
<dbReference type="KEGG" id="tid:Thein_0083"/>
<comment type="catalytic activity">
    <reaction evidence="6 9">
        <text>lipid IVA (E. coli) + CMP-3-deoxy-beta-D-manno-octulosonate = alpha-Kdo-(2-&gt;6)-lipid IVA (E. coli) + CMP + H(+)</text>
        <dbReference type="Rhea" id="RHEA:28066"/>
        <dbReference type="ChEBI" id="CHEBI:15378"/>
        <dbReference type="ChEBI" id="CHEBI:58603"/>
        <dbReference type="ChEBI" id="CHEBI:60364"/>
        <dbReference type="ChEBI" id="CHEBI:60377"/>
        <dbReference type="ChEBI" id="CHEBI:85987"/>
        <dbReference type="EC" id="2.4.99.12"/>
    </reaction>
</comment>
<reference evidence="11 12" key="2">
    <citation type="journal article" date="2012" name="Stand. Genomic Sci.">
        <title>Complete genome sequence of the thermophilic sulfate-reducing ocean bacterium Thermodesulfatator indicus type strain (CIR29812(T)).</title>
        <authorList>
            <person name="Anderson I."/>
            <person name="Saunders E."/>
            <person name="Lapidus A."/>
            <person name="Nolan M."/>
            <person name="Lucas S."/>
            <person name="Tice H."/>
            <person name="Del Rio T.G."/>
            <person name="Cheng J.F."/>
            <person name="Han C."/>
            <person name="Tapia R."/>
            <person name="Goodwin L.A."/>
            <person name="Pitluck S."/>
            <person name="Liolios K."/>
            <person name="Mavromatis K."/>
            <person name="Pagani I."/>
            <person name="Ivanova N."/>
            <person name="Mikhailova N."/>
            <person name="Pati A."/>
            <person name="Chen A."/>
            <person name="Palaniappan K."/>
            <person name="Land M."/>
            <person name="Hauser L."/>
            <person name="Jeffries C.D."/>
            <person name="Chang Y.J."/>
            <person name="Brambilla E.M."/>
            <person name="Rohde M."/>
            <person name="Spring S."/>
            <person name="Goker M."/>
            <person name="Detter J.C."/>
            <person name="Woyke T."/>
            <person name="Bristow J."/>
            <person name="Eisen J.A."/>
            <person name="Markowitz V."/>
            <person name="Hugenholtz P."/>
            <person name="Kyrpides N.C."/>
            <person name="Klenk H.P."/>
        </authorList>
    </citation>
    <scope>NUCLEOTIDE SEQUENCE [LARGE SCALE GENOMIC DNA]</scope>
    <source>
        <strain evidence="12">DSM 15286 / JCM 11887 / CIR29812</strain>
    </source>
</reference>
<dbReference type="InParanoid" id="F8A8G2"/>
<feature type="site" description="Transition state stabilizer" evidence="8">
    <location>
        <position position="114"/>
    </location>
</feature>
<comment type="function">
    <text evidence="9">Involved in lipopolysaccharide (LPS) biosynthesis. Catalyzes the transfer of 3-deoxy-D-manno-octulosonate (Kdo) residue(s) from CMP-Kdo to lipid IV(A), the tetraacyldisaccharide-1,4'-bisphosphate precursor of lipid A.</text>
</comment>
<evidence type="ECO:0000256" key="5">
    <source>
        <dbReference type="ARBA" id="ARBA00031445"/>
    </source>
</evidence>
<comment type="similarity">
    <text evidence="9">Belongs to the glycosyltransferase group 1 family.</text>
</comment>
<evidence type="ECO:0000259" key="10">
    <source>
        <dbReference type="Pfam" id="PF04413"/>
    </source>
</evidence>
<dbReference type="Proteomes" id="UP000006793">
    <property type="component" value="Chromosome"/>
</dbReference>
<gene>
    <name evidence="11" type="ordered locus">Thein_0083</name>
</gene>
<name>F8A8G2_THEID</name>
<dbReference type="Gene3D" id="3.40.50.11720">
    <property type="entry name" value="3-Deoxy-D-manno-octulosonic-acid transferase, N-terminal domain"/>
    <property type="match status" value="1"/>
</dbReference>
<evidence type="ECO:0000256" key="4">
    <source>
        <dbReference type="ARBA" id="ARBA00022679"/>
    </source>
</evidence>
<comment type="pathway">
    <text evidence="1 9">Bacterial outer membrane biogenesis; LPS core biosynthesis.</text>
</comment>
<dbReference type="AlphaFoldDB" id="F8A8G2"/>
<feature type="site" description="Transition state stabilizer" evidence="8">
    <location>
        <position position="192"/>
    </location>
</feature>
<dbReference type="OrthoDB" id="9789797at2"/>
<keyword evidence="9" id="KW-1003">Cell membrane</keyword>
<dbReference type="STRING" id="667014.Thein_0083"/>
<evidence type="ECO:0000256" key="1">
    <source>
        <dbReference type="ARBA" id="ARBA00004713"/>
    </source>
</evidence>
<evidence type="ECO:0000313" key="11">
    <source>
        <dbReference type="EMBL" id="AEH43968.1"/>
    </source>
</evidence>
<feature type="active site" description="Proton acceptor" evidence="7">
    <location>
        <position position="43"/>
    </location>
</feature>
<evidence type="ECO:0000256" key="7">
    <source>
        <dbReference type="PIRSR" id="PIRSR639901-1"/>
    </source>
</evidence>
<evidence type="ECO:0000313" key="12">
    <source>
        <dbReference type="Proteomes" id="UP000006793"/>
    </source>
</evidence>
<dbReference type="PANTHER" id="PTHR42755:SF1">
    <property type="entry name" value="3-DEOXY-D-MANNO-OCTULOSONIC ACID TRANSFERASE, MITOCHONDRIAL-RELATED"/>
    <property type="match status" value="1"/>
</dbReference>
<dbReference type="PaxDb" id="667014-Thein_0083"/>
<dbReference type="InterPro" id="IPR007507">
    <property type="entry name" value="Glycos_transf_N"/>
</dbReference>
<dbReference type="FunCoup" id="F8A8G2">
    <property type="interactions" value="215"/>
</dbReference>
<evidence type="ECO:0000256" key="6">
    <source>
        <dbReference type="ARBA" id="ARBA00049183"/>
    </source>
</evidence>
<dbReference type="Gene3D" id="3.40.50.2000">
    <property type="entry name" value="Glycogen Phosphorylase B"/>
    <property type="match status" value="1"/>
</dbReference>
<keyword evidence="9" id="KW-0448">Lipopolysaccharide biosynthesis</keyword>
<proteinExistence type="inferred from homology"/>
<protein>
    <recommendedName>
        <fullName evidence="3 9">3-deoxy-D-manno-octulosonic acid transferase</fullName>
        <shortName evidence="9">Kdo transferase</shortName>
        <ecNumber evidence="2 9">2.4.99.12</ecNumber>
    </recommendedName>
    <alternativeName>
        <fullName evidence="5 9">Lipid IV(A) 3-deoxy-D-manno-octulosonic acid transferase</fullName>
    </alternativeName>
</protein>
<evidence type="ECO:0000256" key="2">
    <source>
        <dbReference type="ARBA" id="ARBA00012621"/>
    </source>
</evidence>
<dbReference type="SUPFAM" id="SSF53756">
    <property type="entry name" value="UDP-Glycosyltransferase/glycogen phosphorylase"/>
    <property type="match status" value="1"/>
</dbReference>
<dbReference type="RefSeq" id="WP_013906715.1">
    <property type="nucleotide sequence ID" value="NC_015681.1"/>
</dbReference>
<keyword evidence="12" id="KW-1185">Reference proteome</keyword>
<evidence type="ECO:0000256" key="9">
    <source>
        <dbReference type="RuleBase" id="RU365103"/>
    </source>
</evidence>
<dbReference type="GO" id="GO:0009244">
    <property type="term" value="P:lipopolysaccharide core region biosynthetic process"/>
    <property type="evidence" value="ECO:0007669"/>
    <property type="project" value="UniProtKB-UniRule"/>
</dbReference>
<keyword evidence="9" id="KW-0472">Membrane</keyword>